<comment type="function">
    <text evidence="5 6">Contributes to the efficiency of the cell division process by stabilizing the polymeric form of the cell division protein FtsZ. Acts by promoting interactions between FtsZ protofilaments and suppressing the GTPase activity of FtsZ.</text>
</comment>
<dbReference type="GO" id="GO:0005737">
    <property type="term" value="C:cytoplasm"/>
    <property type="evidence" value="ECO:0007669"/>
    <property type="project" value="UniProtKB-SubCell"/>
</dbReference>
<dbReference type="HAMAP" id="MF_00906">
    <property type="entry name" value="ZapC"/>
    <property type="match status" value="1"/>
</dbReference>
<evidence type="ECO:0000259" key="8">
    <source>
        <dbReference type="Pfam" id="PF21083"/>
    </source>
</evidence>
<evidence type="ECO:0000259" key="7">
    <source>
        <dbReference type="Pfam" id="PF07126"/>
    </source>
</evidence>
<evidence type="ECO:0000313" key="10">
    <source>
        <dbReference type="Proteomes" id="UP000030901"/>
    </source>
</evidence>
<organism evidence="9 10">
    <name type="scientific">Frischella perrara</name>
    <dbReference type="NCBI Taxonomy" id="1267021"/>
    <lineage>
        <taxon>Bacteria</taxon>
        <taxon>Pseudomonadati</taxon>
        <taxon>Pseudomonadota</taxon>
        <taxon>Gammaproteobacteria</taxon>
        <taxon>Orbales</taxon>
        <taxon>Orbaceae</taxon>
        <taxon>Frischella</taxon>
    </lineage>
</organism>
<evidence type="ECO:0000256" key="6">
    <source>
        <dbReference type="PIRNR" id="PIRNR010252"/>
    </source>
</evidence>
<dbReference type="EMBL" id="CP009056">
    <property type="protein sequence ID" value="AJA44687.1"/>
    <property type="molecule type" value="Genomic_DNA"/>
</dbReference>
<dbReference type="InterPro" id="IPR009809">
    <property type="entry name" value="ZapC"/>
</dbReference>
<evidence type="ECO:0000256" key="1">
    <source>
        <dbReference type="ARBA" id="ARBA00022490"/>
    </source>
</evidence>
<evidence type="ECO:0000256" key="5">
    <source>
        <dbReference type="HAMAP-Rule" id="MF_00906"/>
    </source>
</evidence>
<dbReference type="Pfam" id="PF21083">
    <property type="entry name" value="ZapC_N"/>
    <property type="match status" value="1"/>
</dbReference>
<keyword evidence="2 5" id="KW-0132">Cell division</keyword>
<reference evidence="9 10" key="1">
    <citation type="journal article" date="2014" name="Appl. Environ. Microbiol.">
        <title>Gut symbionts from distinct hosts exhibit genotoxic activity via divergent colibactin biosynthetic pathways.</title>
        <authorList>
            <person name="Engel P."/>
            <person name="Vizcaino M.I."/>
            <person name="Crawford J.M."/>
        </authorList>
    </citation>
    <scope>NUCLEOTIDE SEQUENCE [LARGE SCALE GENOMIC DNA]</scope>
    <source>
        <strain evidence="9 10">PEB0191</strain>
    </source>
</reference>
<feature type="domain" description="Cell-division protein ZapC C-terminal" evidence="7">
    <location>
        <begin position="94"/>
        <end position="171"/>
    </location>
</feature>
<name>A0A0A7S1F4_FRIPE</name>
<evidence type="ECO:0000256" key="4">
    <source>
        <dbReference type="ARBA" id="ARBA00023306"/>
    </source>
</evidence>
<comment type="subunit">
    <text evidence="5">Interacts directly with FtsZ.</text>
</comment>
<evidence type="ECO:0000256" key="2">
    <source>
        <dbReference type="ARBA" id="ARBA00022618"/>
    </source>
</evidence>
<dbReference type="KEGG" id="fpp:FPB0191_00861"/>
<sequence>MTNKIIIRPSDNWRWYFDEKYDCLMLEISDDMIFRSRFSSKHLAPDAFEACRFSVNDTSAYYHFYESCSSLNLSEPQKVELVLNAIVARNFLRPQMPKSWYFTQQPVLFMPRFAELVEAEVQDTRQRINLLAVEIGEYASLCLIAEPIVYMSGKQFNISDVVKVMNDRLSSKNTIIDNPKNQEDEDQTIRELLYQICS</sequence>
<protein>
    <recommendedName>
        <fullName evidence="5 6">Cell division protein ZapC</fullName>
    </recommendedName>
</protein>
<feature type="domain" description="Cell-division protein ZapC N-terminal" evidence="8">
    <location>
        <begin position="7"/>
        <end position="93"/>
    </location>
</feature>
<keyword evidence="1 5" id="KW-0963">Cytoplasm</keyword>
<comment type="similarity">
    <text evidence="5 6">Belongs to the ZapC family.</text>
</comment>
<dbReference type="InterPro" id="IPR048373">
    <property type="entry name" value="ZapC_N"/>
</dbReference>
<evidence type="ECO:0000313" key="9">
    <source>
        <dbReference type="EMBL" id="AJA44687.1"/>
    </source>
</evidence>
<gene>
    <name evidence="5" type="primary">zapC</name>
    <name evidence="9" type="ORF">FPB0191_00861</name>
</gene>
<dbReference type="PIRSF" id="PIRSF010252">
    <property type="entry name" value="ZapC"/>
    <property type="match status" value="1"/>
</dbReference>
<dbReference type="GO" id="GO:0043093">
    <property type="term" value="P:FtsZ-dependent cytokinesis"/>
    <property type="evidence" value="ECO:0007669"/>
    <property type="project" value="UniProtKB-UniRule"/>
</dbReference>
<keyword evidence="4 5" id="KW-0131">Cell cycle</keyword>
<dbReference type="HOGENOM" id="CLU_128248_0_0_6"/>
<dbReference type="AlphaFoldDB" id="A0A0A7S1F4"/>
<dbReference type="InterPro" id="IPR048372">
    <property type="entry name" value="ZapC_C"/>
</dbReference>
<evidence type="ECO:0000256" key="3">
    <source>
        <dbReference type="ARBA" id="ARBA00023210"/>
    </source>
</evidence>
<dbReference type="Pfam" id="PF07126">
    <property type="entry name" value="ZapC_C"/>
    <property type="match status" value="1"/>
</dbReference>
<proteinExistence type="inferred from homology"/>
<keyword evidence="3 5" id="KW-0717">Septation</keyword>
<dbReference type="STRING" id="1267021.FPB0191_00861"/>
<accession>A0A0A7S1F4</accession>
<keyword evidence="10" id="KW-1185">Reference proteome</keyword>
<comment type="subcellular location">
    <subcellularLocation>
        <location evidence="5 6">Cytoplasm</location>
    </subcellularLocation>
</comment>
<dbReference type="RefSeq" id="WP_202965378.1">
    <property type="nucleotide sequence ID" value="NZ_CALYQC010000005.1"/>
</dbReference>
<dbReference type="Proteomes" id="UP000030901">
    <property type="component" value="Chromosome"/>
</dbReference>
<dbReference type="GO" id="GO:0000917">
    <property type="term" value="P:division septum assembly"/>
    <property type="evidence" value="ECO:0007669"/>
    <property type="project" value="UniProtKB-KW"/>
</dbReference>